<evidence type="ECO:0000256" key="1">
    <source>
        <dbReference type="SAM" id="Phobius"/>
    </source>
</evidence>
<keyword evidence="1" id="KW-0812">Transmembrane</keyword>
<keyword evidence="1" id="KW-0472">Membrane</keyword>
<feature type="transmembrane region" description="Helical" evidence="1">
    <location>
        <begin position="66"/>
        <end position="93"/>
    </location>
</feature>
<evidence type="ECO:0000313" key="3">
    <source>
        <dbReference type="Proteomes" id="UP001519292"/>
    </source>
</evidence>
<evidence type="ECO:0000313" key="2">
    <source>
        <dbReference type="EMBL" id="MBP2058638.1"/>
    </source>
</evidence>
<accession>A0ABS4MG45</accession>
<name>A0ABS4MG45_9LACO</name>
<dbReference type="EMBL" id="JAGGLU010000012">
    <property type="protein sequence ID" value="MBP2058638.1"/>
    <property type="molecule type" value="Genomic_DNA"/>
</dbReference>
<organism evidence="2 3">
    <name type="scientific">Lactobacillus colini</name>
    <dbReference type="NCBI Taxonomy" id="1819254"/>
    <lineage>
        <taxon>Bacteria</taxon>
        <taxon>Bacillati</taxon>
        <taxon>Bacillota</taxon>
        <taxon>Bacilli</taxon>
        <taxon>Lactobacillales</taxon>
        <taxon>Lactobacillaceae</taxon>
        <taxon>Lactobacillus</taxon>
    </lineage>
</organism>
<dbReference type="Proteomes" id="UP001519292">
    <property type="component" value="Unassembled WGS sequence"/>
</dbReference>
<feature type="transmembrane region" description="Helical" evidence="1">
    <location>
        <begin position="44"/>
        <end position="60"/>
    </location>
</feature>
<reference evidence="2 3" key="1">
    <citation type="submission" date="2021-03" db="EMBL/GenBank/DDBJ databases">
        <title>Genomic Encyclopedia of Type Strains, Phase IV (KMG-IV): sequencing the most valuable type-strain genomes for metagenomic binning, comparative biology and taxonomic classification.</title>
        <authorList>
            <person name="Goeker M."/>
        </authorList>
    </citation>
    <scope>NUCLEOTIDE SEQUENCE [LARGE SCALE GENOMIC DNA]</scope>
    <source>
        <strain evidence="2 3">DSM 101872</strain>
    </source>
</reference>
<protein>
    <submittedName>
        <fullName evidence="2">Uncharacterized protein</fullName>
    </submittedName>
</protein>
<proteinExistence type="predicted"/>
<feature type="transmembrane region" description="Helical" evidence="1">
    <location>
        <begin position="6"/>
        <end position="24"/>
    </location>
</feature>
<dbReference type="RefSeq" id="WP_209687369.1">
    <property type="nucleotide sequence ID" value="NZ_JAGGLU010000012.1"/>
</dbReference>
<comment type="caution">
    <text evidence="2">The sequence shown here is derived from an EMBL/GenBank/DDBJ whole genome shotgun (WGS) entry which is preliminary data.</text>
</comment>
<keyword evidence="1" id="KW-1133">Transmembrane helix</keyword>
<gene>
    <name evidence="2" type="ORF">J2Z60_001826</name>
</gene>
<keyword evidence="3" id="KW-1185">Reference proteome</keyword>
<sequence>MYKVFIEMFSVLLTVGGVGMINYIIAEQLDAVDTTQQGSSREKALAIIFSMLDLVLYLAVESMLKLWLSGSLLTLVTMLVTILGSVLFTVVFAKKINNIFYKMINKIRGNTGQSFRSSKTVWQDVFDLHGHKYQRVFLYDFDHKPQGFGWRRGISNDKYSKYSITIQPGFDDVQPQYDDLIKEIQTEEFQDKYDVLQFCNFEQKFIAIVATLKD</sequence>